<evidence type="ECO:0000256" key="3">
    <source>
        <dbReference type="ARBA" id="ARBA00022729"/>
    </source>
</evidence>
<keyword evidence="3" id="KW-0732">Signal</keyword>
<name>A0ABW8QCU3_9FLAO</name>
<evidence type="ECO:0000313" key="9">
    <source>
        <dbReference type="Proteomes" id="UP001622370"/>
    </source>
</evidence>
<keyword evidence="9" id="KW-1185">Reference proteome</keyword>
<keyword evidence="5" id="KW-0998">Cell outer membrane</keyword>
<gene>
    <name evidence="8" type="ORF">ACI76L_08035</name>
</gene>
<protein>
    <submittedName>
        <fullName evidence="8">RagB/SusD family nutrient uptake outer membrane protein</fullName>
    </submittedName>
</protein>
<accession>A0ABW8QCU3</accession>
<evidence type="ECO:0000259" key="7">
    <source>
        <dbReference type="Pfam" id="PF14322"/>
    </source>
</evidence>
<evidence type="ECO:0000256" key="1">
    <source>
        <dbReference type="ARBA" id="ARBA00004442"/>
    </source>
</evidence>
<evidence type="ECO:0000313" key="8">
    <source>
        <dbReference type="EMBL" id="MFK8293729.1"/>
    </source>
</evidence>
<evidence type="ECO:0000256" key="2">
    <source>
        <dbReference type="ARBA" id="ARBA00006275"/>
    </source>
</evidence>
<evidence type="ECO:0000256" key="4">
    <source>
        <dbReference type="ARBA" id="ARBA00023136"/>
    </source>
</evidence>
<dbReference type="SUPFAM" id="SSF48452">
    <property type="entry name" value="TPR-like"/>
    <property type="match status" value="1"/>
</dbReference>
<keyword evidence="4" id="KW-0472">Membrane</keyword>
<dbReference type="CDD" id="cd08977">
    <property type="entry name" value="SusD"/>
    <property type="match status" value="1"/>
</dbReference>
<dbReference type="Pfam" id="PF07980">
    <property type="entry name" value="SusD_RagB"/>
    <property type="match status" value="1"/>
</dbReference>
<feature type="domain" description="RagB/SusD" evidence="6">
    <location>
        <begin position="366"/>
        <end position="521"/>
    </location>
</feature>
<proteinExistence type="inferred from homology"/>
<feature type="domain" description="SusD-like N-terminal" evidence="7">
    <location>
        <begin position="85"/>
        <end position="226"/>
    </location>
</feature>
<organism evidence="8 9">
    <name type="scientific">Capnocytophaga stomatis</name>
    <dbReference type="NCBI Taxonomy" id="1848904"/>
    <lineage>
        <taxon>Bacteria</taxon>
        <taxon>Pseudomonadati</taxon>
        <taxon>Bacteroidota</taxon>
        <taxon>Flavobacteriia</taxon>
        <taxon>Flavobacteriales</taxon>
        <taxon>Flavobacteriaceae</taxon>
        <taxon>Capnocytophaga</taxon>
    </lineage>
</organism>
<dbReference type="PROSITE" id="PS51257">
    <property type="entry name" value="PROKAR_LIPOPROTEIN"/>
    <property type="match status" value="1"/>
</dbReference>
<dbReference type="EMBL" id="JBJGWJ010000005">
    <property type="protein sequence ID" value="MFK8293729.1"/>
    <property type="molecule type" value="Genomic_DNA"/>
</dbReference>
<dbReference type="Gene3D" id="1.25.40.390">
    <property type="match status" value="1"/>
</dbReference>
<comment type="similarity">
    <text evidence="2">Belongs to the SusD family.</text>
</comment>
<dbReference type="InterPro" id="IPR033985">
    <property type="entry name" value="SusD-like_N"/>
</dbReference>
<evidence type="ECO:0000259" key="6">
    <source>
        <dbReference type="Pfam" id="PF07980"/>
    </source>
</evidence>
<comment type="subcellular location">
    <subcellularLocation>
        <location evidence="1">Cell outer membrane</location>
    </subcellularLocation>
</comment>
<reference evidence="8 9" key="1">
    <citation type="journal article" date="2016" name="Sci. Rep.">
        <title>Whole genome sequencing identifies a novel species of the genus Capnocytophaga isolated from dog and cat bite wounds in humans.</title>
        <authorList>
            <person name="Zangenah S."/>
            <person name="Abbasi N."/>
            <person name="Andersson A.F."/>
            <person name="Bergman P."/>
        </authorList>
    </citation>
    <scope>NUCLEOTIDE SEQUENCE [LARGE SCALE GENOMIC DNA]</scope>
    <source>
        <strain evidence="8 9">W5</strain>
    </source>
</reference>
<sequence length="524" mass="59807">MMKNIRYYIGVFLLFIGTACSDLDLSPEDYYGSNNFWKTEAQAKGFMIGLHSNFRGNAFTYFMLGELRGGLLKSGTSSLGTSLNYENTILQNFTKDNFDGAFHNWAGFYGRILNINLAIDQLNQANYLSENQKNFYLGQAYGLRAWYYFWLYRTYGGVPIKTQPEVAKGSVTAEQLYTARATAKETLDFIKEDIKKSEDYFGNSTVDTKSQWTRYATLMLKAEIYLWSAKVTTGNQTPTDVSGDLDKAEEALNIVKNSGKYSLLPDFNNVFRYNNKENAEIIFTIPFLETEATNNASLFLYSTDGLFNGKYKADGTQYENDPLKIVGAGGVLRIEYKYAFFEKFDVEDTRRNVTFFDYYSDSNKGNPAVVMPKFIGMINSSNVRRYADDIPVYRYADVLLMLAEIKNKKNQDPSEEINEIRKRAYGGNYEASIHGYSNGSFIENELAILLERDKEFVCENKRWFDVRRMQDASGEPLVFSQNINYGSTAPILSQSEKYRLLMPINSATLNGDPKLEQTEGYPKK</sequence>
<dbReference type="RefSeq" id="WP_405254393.1">
    <property type="nucleotide sequence ID" value="NZ_JBJGWE010000005.1"/>
</dbReference>
<dbReference type="Proteomes" id="UP001622370">
    <property type="component" value="Unassembled WGS sequence"/>
</dbReference>
<comment type="caution">
    <text evidence="8">The sequence shown here is derived from an EMBL/GenBank/DDBJ whole genome shotgun (WGS) entry which is preliminary data.</text>
</comment>
<dbReference type="Pfam" id="PF14322">
    <property type="entry name" value="SusD-like_3"/>
    <property type="match status" value="1"/>
</dbReference>
<evidence type="ECO:0000256" key="5">
    <source>
        <dbReference type="ARBA" id="ARBA00023237"/>
    </source>
</evidence>
<dbReference type="InterPro" id="IPR012944">
    <property type="entry name" value="SusD_RagB_dom"/>
</dbReference>
<dbReference type="InterPro" id="IPR011990">
    <property type="entry name" value="TPR-like_helical_dom_sf"/>
</dbReference>